<proteinExistence type="predicted"/>
<gene>
    <name evidence="1" type="ORF">DPMN_142461</name>
</gene>
<organism evidence="1 2">
    <name type="scientific">Dreissena polymorpha</name>
    <name type="common">Zebra mussel</name>
    <name type="synonym">Mytilus polymorpha</name>
    <dbReference type="NCBI Taxonomy" id="45954"/>
    <lineage>
        <taxon>Eukaryota</taxon>
        <taxon>Metazoa</taxon>
        <taxon>Spiralia</taxon>
        <taxon>Lophotrochozoa</taxon>
        <taxon>Mollusca</taxon>
        <taxon>Bivalvia</taxon>
        <taxon>Autobranchia</taxon>
        <taxon>Heteroconchia</taxon>
        <taxon>Euheterodonta</taxon>
        <taxon>Imparidentia</taxon>
        <taxon>Neoheterodontei</taxon>
        <taxon>Myida</taxon>
        <taxon>Dreissenoidea</taxon>
        <taxon>Dreissenidae</taxon>
        <taxon>Dreissena</taxon>
    </lineage>
</organism>
<name>A0A9D4GEH6_DREPO</name>
<keyword evidence="2" id="KW-1185">Reference proteome</keyword>
<evidence type="ECO:0000313" key="2">
    <source>
        <dbReference type="Proteomes" id="UP000828390"/>
    </source>
</evidence>
<reference evidence="1" key="1">
    <citation type="journal article" date="2019" name="bioRxiv">
        <title>The Genome of the Zebra Mussel, Dreissena polymorpha: A Resource for Invasive Species Research.</title>
        <authorList>
            <person name="McCartney M.A."/>
            <person name="Auch B."/>
            <person name="Kono T."/>
            <person name="Mallez S."/>
            <person name="Zhang Y."/>
            <person name="Obille A."/>
            <person name="Becker A."/>
            <person name="Abrahante J.E."/>
            <person name="Garbe J."/>
            <person name="Badalamenti J.P."/>
            <person name="Herman A."/>
            <person name="Mangelson H."/>
            <person name="Liachko I."/>
            <person name="Sullivan S."/>
            <person name="Sone E.D."/>
            <person name="Koren S."/>
            <person name="Silverstein K.A.T."/>
            <person name="Beckman K.B."/>
            <person name="Gohl D.M."/>
        </authorList>
    </citation>
    <scope>NUCLEOTIDE SEQUENCE</scope>
    <source>
        <strain evidence="1">Duluth1</strain>
        <tissue evidence="1">Whole animal</tissue>
    </source>
</reference>
<dbReference type="AlphaFoldDB" id="A0A9D4GEH6"/>
<protein>
    <submittedName>
        <fullName evidence="1">Uncharacterized protein</fullName>
    </submittedName>
</protein>
<evidence type="ECO:0000313" key="1">
    <source>
        <dbReference type="EMBL" id="KAH3813986.1"/>
    </source>
</evidence>
<reference evidence="1" key="2">
    <citation type="submission" date="2020-11" db="EMBL/GenBank/DDBJ databases">
        <authorList>
            <person name="McCartney M.A."/>
            <person name="Auch B."/>
            <person name="Kono T."/>
            <person name="Mallez S."/>
            <person name="Becker A."/>
            <person name="Gohl D.M."/>
            <person name="Silverstein K.A.T."/>
            <person name="Koren S."/>
            <person name="Bechman K.B."/>
            <person name="Herman A."/>
            <person name="Abrahante J.E."/>
            <person name="Garbe J."/>
        </authorList>
    </citation>
    <scope>NUCLEOTIDE SEQUENCE</scope>
    <source>
        <strain evidence="1">Duluth1</strain>
        <tissue evidence="1">Whole animal</tissue>
    </source>
</reference>
<dbReference type="Proteomes" id="UP000828390">
    <property type="component" value="Unassembled WGS sequence"/>
</dbReference>
<dbReference type="EMBL" id="JAIWYP010000006">
    <property type="protein sequence ID" value="KAH3813986.1"/>
    <property type="molecule type" value="Genomic_DNA"/>
</dbReference>
<comment type="caution">
    <text evidence="1">The sequence shown here is derived from an EMBL/GenBank/DDBJ whole genome shotgun (WGS) entry which is preliminary data.</text>
</comment>
<sequence>MLVLLTLTYSKDRQMSQLSIPAPNMKYAELNPSRGTSTRHSLKLRFMCTQPYQESAQRGLFFLTVNL</sequence>
<accession>A0A9D4GEH6</accession>